<feature type="repeat" description="ANK" evidence="1">
    <location>
        <begin position="40"/>
        <end position="69"/>
    </location>
</feature>
<evidence type="ECO:0000313" key="3">
    <source>
        <dbReference type="Proteomes" id="UP000245488"/>
    </source>
</evidence>
<dbReference type="PROSITE" id="PS50297">
    <property type="entry name" value="ANK_REP_REGION"/>
    <property type="match status" value="1"/>
</dbReference>
<sequence length="166" mass="18391">MNIDLVKEMNMAIKSNDIEKVKRLIECNEGILNTITPFGTFLHYASMFGMYDIVKLLIECGADVNIKGGSGDCGAITLAAFEGYKNIVELLYDNGATLDTSTFARNSLFAAIVDNNFDIVTYIVEKGIDIKASYAIGDIESCDAYEYARQYGRTEIAEYLKDKMGK</sequence>
<name>A0A317G3Z0_BUTFI</name>
<dbReference type="PROSITE" id="PS50088">
    <property type="entry name" value="ANK_REPEAT"/>
    <property type="match status" value="1"/>
</dbReference>
<dbReference type="SUPFAM" id="SSF48403">
    <property type="entry name" value="Ankyrin repeat"/>
    <property type="match status" value="1"/>
</dbReference>
<comment type="caution">
    <text evidence="2">The sequence shown here is derived from an EMBL/GenBank/DDBJ whole genome shotgun (WGS) entry which is preliminary data.</text>
</comment>
<evidence type="ECO:0000256" key="1">
    <source>
        <dbReference type="PROSITE-ProRule" id="PRU00023"/>
    </source>
</evidence>
<reference evidence="2 3" key="1">
    <citation type="submission" date="2017-09" db="EMBL/GenBank/DDBJ databases">
        <title>High-quality draft genome sequence of Butyrivibrio fibrisolvens INBov1, isolated from cow rumen.</title>
        <authorList>
            <person name="Rodriguez Hernaez J."/>
            <person name="Rivarola M."/>
            <person name="Paniego N."/>
            <person name="Cravero S."/>
            <person name="Ceron Cucchi M."/>
            <person name="Martinez M.C."/>
        </authorList>
    </citation>
    <scope>NUCLEOTIDE SEQUENCE [LARGE SCALE GENOMIC DNA]</scope>
    <source>
        <strain evidence="2 3">INBov1</strain>
    </source>
</reference>
<dbReference type="Pfam" id="PF12796">
    <property type="entry name" value="Ank_2"/>
    <property type="match status" value="2"/>
</dbReference>
<dbReference type="Proteomes" id="UP000245488">
    <property type="component" value="Chromosome"/>
</dbReference>
<organism evidence="2 3">
    <name type="scientific">Butyrivibrio fibrisolvens</name>
    <dbReference type="NCBI Taxonomy" id="831"/>
    <lineage>
        <taxon>Bacteria</taxon>
        <taxon>Bacillati</taxon>
        <taxon>Bacillota</taxon>
        <taxon>Clostridia</taxon>
        <taxon>Lachnospirales</taxon>
        <taxon>Lachnospiraceae</taxon>
        <taxon>Butyrivibrio</taxon>
    </lineage>
</organism>
<dbReference type="AlphaFoldDB" id="A0A317G3Z0"/>
<proteinExistence type="predicted"/>
<gene>
    <name evidence="2" type="ORF">CPT75_08505</name>
</gene>
<dbReference type="Gene3D" id="1.25.40.20">
    <property type="entry name" value="Ankyrin repeat-containing domain"/>
    <property type="match status" value="1"/>
</dbReference>
<dbReference type="InterPro" id="IPR036770">
    <property type="entry name" value="Ankyrin_rpt-contain_sf"/>
</dbReference>
<protein>
    <submittedName>
        <fullName evidence="2">Uncharacterized protein</fullName>
    </submittedName>
</protein>
<dbReference type="InterPro" id="IPR002110">
    <property type="entry name" value="Ankyrin_rpt"/>
</dbReference>
<dbReference type="SMART" id="SM00248">
    <property type="entry name" value="ANK"/>
    <property type="match status" value="3"/>
</dbReference>
<dbReference type="PANTHER" id="PTHR24183">
    <property type="entry name" value="FIBRONECTIN TYPE 3 AND ANKYRIN REPEAT DOMAINS PROTEIN 1"/>
    <property type="match status" value="1"/>
</dbReference>
<keyword evidence="1" id="KW-0040">ANK repeat</keyword>
<keyword evidence="3" id="KW-1185">Reference proteome</keyword>
<accession>A0A317G3Z0</accession>
<dbReference type="RefSeq" id="WP_110072743.1">
    <property type="nucleotide sequence ID" value="NZ_CM009896.1"/>
</dbReference>
<dbReference type="EMBL" id="NXNG01000001">
    <property type="protein sequence ID" value="PWT27140.1"/>
    <property type="molecule type" value="Genomic_DNA"/>
</dbReference>
<dbReference type="PANTHER" id="PTHR24183:SF1">
    <property type="entry name" value="FIBRONECTIN TYPE 3 AND ANKYRIN REPEAT DOMAINS PROTEIN 1"/>
    <property type="match status" value="1"/>
</dbReference>
<evidence type="ECO:0000313" key="2">
    <source>
        <dbReference type="EMBL" id="PWT27140.1"/>
    </source>
</evidence>